<evidence type="ECO:0000256" key="1">
    <source>
        <dbReference type="ARBA" id="ARBA00001933"/>
    </source>
</evidence>
<dbReference type="KEGG" id="aag:5573625"/>
<comment type="cofactor">
    <cofactor evidence="1">
        <name>pyridoxal 5'-phosphate</name>
        <dbReference type="ChEBI" id="CHEBI:597326"/>
    </cofactor>
</comment>
<proteinExistence type="inferred from homology"/>
<dbReference type="GO" id="GO:0046512">
    <property type="term" value="P:sphingosine biosynthetic process"/>
    <property type="evidence" value="ECO:0007669"/>
    <property type="project" value="TreeGrafter"/>
</dbReference>
<dbReference type="GO" id="GO:0030170">
    <property type="term" value="F:pyridoxal phosphate binding"/>
    <property type="evidence" value="ECO:0007669"/>
    <property type="project" value="InterPro"/>
</dbReference>
<evidence type="ECO:0000256" key="14">
    <source>
        <dbReference type="SAM" id="Phobius"/>
    </source>
</evidence>
<dbReference type="Proteomes" id="UP000682892">
    <property type="component" value="Unassembled WGS sequence"/>
</dbReference>
<comment type="pathway">
    <text evidence="3">Sphingolipid metabolism.</text>
</comment>
<feature type="domain" description="Aminotransferase class I/classII large" evidence="15">
    <location>
        <begin position="95"/>
        <end position="455"/>
    </location>
</feature>
<dbReference type="EC" id="2.3.1.50" evidence="5"/>
<keyword evidence="9" id="KW-0443">Lipid metabolism</keyword>
<evidence type="ECO:0000256" key="12">
    <source>
        <dbReference type="ARBA" id="ARBA00041765"/>
    </source>
</evidence>
<dbReference type="OMA" id="LTKYGCG"/>
<dbReference type="PANTHER" id="PTHR13693:SF2">
    <property type="entry name" value="SERINE PALMITOYLTRANSFERASE 1"/>
    <property type="match status" value="1"/>
</dbReference>
<dbReference type="InterPro" id="IPR015424">
    <property type="entry name" value="PyrdxlP-dep_Trfase"/>
</dbReference>
<dbReference type="CTD" id="36448"/>
<reference evidence="16" key="1">
    <citation type="submission" date="2005-10" db="EMBL/GenBank/DDBJ databases">
        <authorList>
            <person name="Loftus B.J."/>
            <person name="Nene V.M."/>
            <person name="Hannick L.I."/>
            <person name="Bidwell S."/>
            <person name="Haas B."/>
            <person name="Amedeo P."/>
            <person name="Orvis J."/>
            <person name="Wortman J.R."/>
            <person name="White O.R."/>
            <person name="Salzberg S."/>
            <person name="Shumway M."/>
            <person name="Koo H."/>
            <person name="Zhao Y."/>
            <person name="Holmes M."/>
            <person name="Miller J."/>
            <person name="Schatz M."/>
            <person name="Pop M."/>
            <person name="Pai G."/>
            <person name="Utterback T."/>
            <person name="Rogers Y.-H."/>
            <person name="Kravitz S."/>
            <person name="Fraser C.M."/>
        </authorList>
    </citation>
    <scope>NUCLEOTIDE SEQUENCE</scope>
    <source>
        <strain evidence="16">Liverpool</strain>
    </source>
</reference>
<evidence type="ECO:0000256" key="9">
    <source>
        <dbReference type="ARBA" id="ARBA00023098"/>
    </source>
</evidence>
<sequence length="470" mass="52852">MVTTPYIINEIYDIIQKSTALELALEALLALGVIWIVLYKRNGKRERRSAEQKSRLIEEWTPEPLVGSVPDNHPALHTHVVTGKVGKVINIDGKQCLNMASHNYLGLLEDENIQQAAIKSLRKYGVGSCGPRGFYGTLDVHLDLEERLAKFMEVEEAVVYSYAFSTIASAIPAYAKRGDVIFVDEFANFAIQKGLDASRSRIVFFKHNDMDDLERLLKEQAVEDKRNPKKAARTRRFLVAEAIYMNTGEVCPLPQLVELRRRYKLRMFLDESISFGVLGQHGRGSIEHFNVDKIEVDLRSAGMEWAAGTIGGFCAGSSFIVEHQRLSGLGYCFSASLPPLLAQAAISALDRFESEPKIFAELRACCQKVSQKLPSLTDFTFRGDPLSPVKHLYLKNEFDPVTEKQILDRISQECIKTGLAVIAAEYLEHMEKRCPRPSIRLTVNRLLTDSDIEDAFRILQKAAQKVLSET</sequence>
<dbReference type="AlphaFoldDB" id="A0A1S4FQV7"/>
<dbReference type="InterPro" id="IPR004839">
    <property type="entry name" value="Aminotransferase_I/II_large"/>
</dbReference>
<dbReference type="HOGENOM" id="CLU_015846_0_1_1"/>
<keyword evidence="14" id="KW-0812">Transmembrane</keyword>
<evidence type="ECO:0000256" key="10">
    <source>
        <dbReference type="ARBA" id="ARBA00023315"/>
    </source>
</evidence>
<evidence type="ECO:0000259" key="15">
    <source>
        <dbReference type="Pfam" id="PF00155"/>
    </source>
</evidence>
<dbReference type="EMBL" id="CH477675">
    <property type="protein sequence ID" value="EAT37378.1"/>
    <property type="molecule type" value="Genomic_DNA"/>
</dbReference>
<evidence type="ECO:0000256" key="3">
    <source>
        <dbReference type="ARBA" id="ARBA00004991"/>
    </source>
</evidence>
<keyword evidence="10" id="KW-0012">Acyltransferase</keyword>
<gene>
    <name evidence="16" type="ORF">AaeL_AAEL010610</name>
</gene>
<dbReference type="Gene3D" id="3.40.640.10">
    <property type="entry name" value="Type I PLP-dependent aspartate aminotransferase-like (Major domain)"/>
    <property type="match status" value="1"/>
</dbReference>
<comment type="pathway">
    <text evidence="2">Lipid metabolism; sphingolipid metabolism.</text>
</comment>
<evidence type="ECO:0000313" key="17">
    <source>
        <dbReference type="Proteomes" id="UP000682892"/>
    </source>
</evidence>
<evidence type="ECO:0000256" key="13">
    <source>
        <dbReference type="ARBA" id="ARBA00042649"/>
    </source>
</evidence>
<protein>
    <recommendedName>
        <fullName evidence="11">Serine palmitoyltransferase 1</fullName>
        <ecNumber evidence="5">2.3.1.50</ecNumber>
    </recommendedName>
    <alternativeName>
        <fullName evidence="12">Long chain base biosynthesis protein 1</fullName>
    </alternativeName>
    <alternativeName>
        <fullName evidence="13">Serine-palmitoyl-CoA transferase 1</fullName>
    </alternativeName>
</protein>
<dbReference type="InterPro" id="IPR015421">
    <property type="entry name" value="PyrdxlP-dep_Trfase_major"/>
</dbReference>
<evidence type="ECO:0000313" key="16">
    <source>
        <dbReference type="EMBL" id="EAT37378.1"/>
    </source>
</evidence>
<keyword evidence="7" id="KW-0663">Pyridoxal phosphate</keyword>
<dbReference type="Pfam" id="PF00155">
    <property type="entry name" value="Aminotran_1_2"/>
    <property type="match status" value="1"/>
</dbReference>
<name>A0A1S4FQV7_AEDAE</name>
<dbReference type="InterPro" id="IPR050087">
    <property type="entry name" value="AON_synthase_class-II"/>
</dbReference>
<keyword evidence="14" id="KW-0472">Membrane</keyword>
<feature type="transmembrane region" description="Helical" evidence="14">
    <location>
        <begin position="20"/>
        <end position="39"/>
    </location>
</feature>
<evidence type="ECO:0000256" key="6">
    <source>
        <dbReference type="ARBA" id="ARBA00022679"/>
    </source>
</evidence>
<dbReference type="GO" id="GO:0016020">
    <property type="term" value="C:membrane"/>
    <property type="evidence" value="ECO:0007669"/>
    <property type="project" value="GOC"/>
</dbReference>
<dbReference type="SUPFAM" id="SSF53383">
    <property type="entry name" value="PLP-dependent transferases"/>
    <property type="match status" value="1"/>
</dbReference>
<evidence type="ECO:0000256" key="8">
    <source>
        <dbReference type="ARBA" id="ARBA00022919"/>
    </source>
</evidence>
<organism evidence="16 17">
    <name type="scientific">Aedes aegypti</name>
    <name type="common">Yellowfever mosquito</name>
    <name type="synonym">Culex aegypti</name>
    <dbReference type="NCBI Taxonomy" id="7159"/>
    <lineage>
        <taxon>Eukaryota</taxon>
        <taxon>Metazoa</taxon>
        <taxon>Ecdysozoa</taxon>
        <taxon>Arthropoda</taxon>
        <taxon>Hexapoda</taxon>
        <taxon>Insecta</taxon>
        <taxon>Pterygota</taxon>
        <taxon>Neoptera</taxon>
        <taxon>Endopterygota</taxon>
        <taxon>Diptera</taxon>
        <taxon>Nematocera</taxon>
        <taxon>Culicoidea</taxon>
        <taxon>Culicidae</taxon>
        <taxon>Culicinae</taxon>
        <taxon>Aedini</taxon>
        <taxon>Aedes</taxon>
        <taxon>Stegomyia</taxon>
    </lineage>
</organism>
<keyword evidence="8" id="KW-0746">Sphingolipid metabolism</keyword>
<evidence type="ECO:0000256" key="7">
    <source>
        <dbReference type="ARBA" id="ARBA00022898"/>
    </source>
</evidence>
<evidence type="ECO:0000256" key="2">
    <source>
        <dbReference type="ARBA" id="ARBA00004760"/>
    </source>
</evidence>
<dbReference type="PANTHER" id="PTHR13693">
    <property type="entry name" value="CLASS II AMINOTRANSFERASE/8-AMINO-7-OXONONANOATE SYNTHASE"/>
    <property type="match status" value="1"/>
</dbReference>
<keyword evidence="6" id="KW-0808">Transferase</keyword>
<evidence type="ECO:0000256" key="11">
    <source>
        <dbReference type="ARBA" id="ARBA00041066"/>
    </source>
</evidence>
<dbReference type="GO" id="GO:0005783">
    <property type="term" value="C:endoplasmic reticulum"/>
    <property type="evidence" value="ECO:0007669"/>
    <property type="project" value="TreeGrafter"/>
</dbReference>
<dbReference type="InterPro" id="IPR015422">
    <property type="entry name" value="PyrdxlP-dep_Trfase_small"/>
</dbReference>
<evidence type="ECO:0000256" key="5">
    <source>
        <dbReference type="ARBA" id="ARBA00013220"/>
    </source>
</evidence>
<dbReference type="GO" id="GO:0004758">
    <property type="term" value="F:serine C-palmitoyltransferase activity"/>
    <property type="evidence" value="ECO:0007669"/>
    <property type="project" value="UniProtKB-EC"/>
</dbReference>
<reference evidence="16" key="3">
    <citation type="submission" date="2012-09" db="EMBL/GenBank/DDBJ databases">
        <authorList>
            <consortium name="VectorBase"/>
        </authorList>
    </citation>
    <scope>NUCLEOTIDE SEQUENCE</scope>
    <source>
        <strain evidence="16">Liverpool</strain>
    </source>
</reference>
<evidence type="ECO:0000256" key="4">
    <source>
        <dbReference type="ARBA" id="ARBA00008392"/>
    </source>
</evidence>
<dbReference type="GO" id="GO:0046513">
    <property type="term" value="P:ceramide biosynthetic process"/>
    <property type="evidence" value="ECO:0007669"/>
    <property type="project" value="TreeGrafter"/>
</dbReference>
<dbReference type="Gene3D" id="3.90.1150.10">
    <property type="entry name" value="Aspartate Aminotransferase, domain 1"/>
    <property type="match status" value="1"/>
</dbReference>
<comment type="similarity">
    <text evidence="4">Belongs to the class-II pyridoxal-phosphate-dependent aminotransferase family.</text>
</comment>
<reference evidence="16" key="2">
    <citation type="journal article" date="2007" name="Science">
        <title>Genome sequence of Aedes aegypti, a major arbovirus vector.</title>
        <authorList>
            <person name="Nene V."/>
            <person name="Wortman J.R."/>
            <person name="Lawson D."/>
            <person name="Haas B."/>
            <person name="Kodira C."/>
            <person name="Tu Z.J."/>
            <person name="Loftus B."/>
            <person name="Xi Z."/>
            <person name="Megy K."/>
            <person name="Grabherr M."/>
            <person name="Ren Q."/>
            <person name="Zdobnov E.M."/>
            <person name="Lobo N.F."/>
            <person name="Campbell K.S."/>
            <person name="Brown S.E."/>
            <person name="Bonaldo M.F."/>
            <person name="Zhu J."/>
            <person name="Sinkins S.P."/>
            <person name="Hogenkamp D.G."/>
            <person name="Amedeo P."/>
            <person name="Arensburger P."/>
            <person name="Atkinson P.W."/>
            <person name="Bidwell S."/>
            <person name="Biedler J."/>
            <person name="Birney E."/>
            <person name="Bruggner R.V."/>
            <person name="Costas J."/>
            <person name="Coy M.R."/>
            <person name="Crabtree J."/>
            <person name="Crawford M."/>
            <person name="Debruyn B."/>
            <person name="Decaprio D."/>
            <person name="Eiglmeier K."/>
            <person name="Eisenstadt E."/>
            <person name="El-Dorry H."/>
            <person name="Gelbart W.M."/>
            <person name="Gomes S.L."/>
            <person name="Hammond M."/>
            <person name="Hannick L.I."/>
            <person name="Hogan J.R."/>
            <person name="Holmes M.H."/>
            <person name="Jaffe D."/>
            <person name="Johnston J.S."/>
            <person name="Kennedy R.C."/>
            <person name="Koo H."/>
            <person name="Kravitz S."/>
            <person name="Kriventseva E.V."/>
            <person name="Kulp D."/>
            <person name="Labutti K."/>
            <person name="Lee E."/>
            <person name="Li S."/>
            <person name="Lovin D.D."/>
            <person name="Mao C."/>
            <person name="Mauceli E."/>
            <person name="Menck C.F."/>
            <person name="Miller J.R."/>
            <person name="Montgomery P."/>
            <person name="Mori A."/>
            <person name="Nascimento A.L."/>
            <person name="Naveira H.F."/>
            <person name="Nusbaum C."/>
            <person name="O'leary S."/>
            <person name="Orvis J."/>
            <person name="Pertea M."/>
            <person name="Quesneville H."/>
            <person name="Reidenbach K.R."/>
            <person name="Rogers Y.H."/>
            <person name="Roth C.W."/>
            <person name="Schneider J.R."/>
            <person name="Schatz M."/>
            <person name="Shumway M."/>
            <person name="Stanke M."/>
            <person name="Stinson E.O."/>
            <person name="Tubio J.M."/>
            <person name="Vanzee J.P."/>
            <person name="Verjovski-Almeida S."/>
            <person name="Werner D."/>
            <person name="White O."/>
            <person name="Wyder S."/>
            <person name="Zeng Q."/>
            <person name="Zhao Q."/>
            <person name="Zhao Y."/>
            <person name="Hill C.A."/>
            <person name="Raikhel A.S."/>
            <person name="Soares M.B."/>
            <person name="Knudson D.L."/>
            <person name="Lee N.H."/>
            <person name="Galagan J."/>
            <person name="Salzberg S.L."/>
            <person name="Paulsen I.T."/>
            <person name="Dimopoulos G."/>
            <person name="Collins F.H."/>
            <person name="Birren B."/>
            <person name="Fraser-Liggett C.M."/>
            <person name="Severson D.W."/>
        </authorList>
    </citation>
    <scope>NUCLEOTIDE SEQUENCE [LARGE SCALE GENOMIC DNA]</scope>
    <source>
        <strain evidence="16">Liverpool</strain>
    </source>
</reference>
<dbReference type="OrthoDB" id="3168162at2759"/>
<keyword evidence="14" id="KW-1133">Transmembrane helix</keyword>
<accession>A0A1S4FQV7</accession>
<dbReference type="FunFam" id="3.40.640.10:FF:000049">
    <property type="entry name" value="serine palmitoyltransferase 1 isoform X1"/>
    <property type="match status" value="1"/>
</dbReference>